<comment type="similarity">
    <text evidence="1">Belongs to the FGGY kinase family.</text>
</comment>
<dbReference type="GO" id="GO:0005524">
    <property type="term" value="F:ATP binding"/>
    <property type="evidence" value="ECO:0007669"/>
    <property type="project" value="UniProtKB-KW"/>
</dbReference>
<feature type="domain" description="Carbohydrate kinase FGGY C-terminal" evidence="6">
    <location>
        <begin position="13"/>
        <end position="131"/>
    </location>
</feature>
<evidence type="ECO:0000256" key="5">
    <source>
        <dbReference type="ARBA" id="ARBA00022840"/>
    </source>
</evidence>
<evidence type="ECO:0000259" key="6">
    <source>
        <dbReference type="Pfam" id="PF02782"/>
    </source>
</evidence>
<dbReference type="AlphaFoldDB" id="A0A6J7AR27"/>
<evidence type="ECO:0000256" key="4">
    <source>
        <dbReference type="ARBA" id="ARBA00022777"/>
    </source>
</evidence>
<evidence type="ECO:0000256" key="3">
    <source>
        <dbReference type="ARBA" id="ARBA00022741"/>
    </source>
</evidence>
<name>A0A6J7AR27_9ZZZZ</name>
<dbReference type="GO" id="GO:0004370">
    <property type="term" value="F:glycerol kinase activity"/>
    <property type="evidence" value="ECO:0007669"/>
    <property type="project" value="TreeGrafter"/>
</dbReference>
<evidence type="ECO:0000256" key="1">
    <source>
        <dbReference type="ARBA" id="ARBA00009156"/>
    </source>
</evidence>
<keyword evidence="3" id="KW-0547">Nucleotide-binding</keyword>
<gene>
    <name evidence="7" type="ORF">UFOPK3204_01747</name>
</gene>
<dbReference type="Pfam" id="PF02782">
    <property type="entry name" value="FGGY_C"/>
    <property type="match status" value="1"/>
</dbReference>
<dbReference type="Gene3D" id="3.30.420.40">
    <property type="match status" value="1"/>
</dbReference>
<organism evidence="7">
    <name type="scientific">freshwater metagenome</name>
    <dbReference type="NCBI Taxonomy" id="449393"/>
    <lineage>
        <taxon>unclassified sequences</taxon>
        <taxon>metagenomes</taxon>
        <taxon>ecological metagenomes</taxon>
    </lineage>
</organism>
<dbReference type="EMBL" id="CAFABK010000133">
    <property type="protein sequence ID" value="CAB4835374.1"/>
    <property type="molecule type" value="Genomic_DNA"/>
</dbReference>
<protein>
    <submittedName>
        <fullName evidence="7">Unannotated protein</fullName>
    </submittedName>
</protein>
<dbReference type="GO" id="GO:0005829">
    <property type="term" value="C:cytosol"/>
    <property type="evidence" value="ECO:0007669"/>
    <property type="project" value="TreeGrafter"/>
</dbReference>
<evidence type="ECO:0000256" key="2">
    <source>
        <dbReference type="ARBA" id="ARBA00022679"/>
    </source>
</evidence>
<dbReference type="SUPFAM" id="SSF53067">
    <property type="entry name" value="Actin-like ATPase domain"/>
    <property type="match status" value="1"/>
</dbReference>
<dbReference type="PANTHER" id="PTHR10196:SF69">
    <property type="entry name" value="GLYCEROL KINASE"/>
    <property type="match status" value="1"/>
</dbReference>
<keyword evidence="4" id="KW-0418">Kinase</keyword>
<proteinExistence type="inferred from homology"/>
<sequence>MQRVGLIKDPADLDVLAGAVTDTAGVNFEPVFTGRGAPVWAPNQRAQITGLSLASTPSHIARAFFTGLAAEVTSVVRAVEIDLGESLKVLRVDGGLTQSKVLMQLQADDLGIAIEVYPHGCATALGIAATTLRGLLGPGAEAEIIAGWQPRNIFEPLER</sequence>
<dbReference type="InterPro" id="IPR043129">
    <property type="entry name" value="ATPase_NBD"/>
</dbReference>
<dbReference type="PANTHER" id="PTHR10196">
    <property type="entry name" value="SUGAR KINASE"/>
    <property type="match status" value="1"/>
</dbReference>
<keyword evidence="2" id="KW-0808">Transferase</keyword>
<accession>A0A6J7AR27</accession>
<evidence type="ECO:0000313" key="7">
    <source>
        <dbReference type="EMBL" id="CAB4835374.1"/>
    </source>
</evidence>
<reference evidence="7" key="1">
    <citation type="submission" date="2020-05" db="EMBL/GenBank/DDBJ databases">
        <authorList>
            <person name="Chiriac C."/>
            <person name="Salcher M."/>
            <person name="Ghai R."/>
            <person name="Kavagutti S V."/>
        </authorList>
    </citation>
    <scope>NUCLEOTIDE SEQUENCE</scope>
</reference>
<keyword evidence="5" id="KW-0067">ATP-binding</keyword>
<dbReference type="GO" id="GO:0019563">
    <property type="term" value="P:glycerol catabolic process"/>
    <property type="evidence" value="ECO:0007669"/>
    <property type="project" value="TreeGrafter"/>
</dbReference>
<dbReference type="InterPro" id="IPR018485">
    <property type="entry name" value="FGGY_C"/>
</dbReference>